<keyword evidence="8" id="KW-1185">Reference proteome</keyword>
<keyword evidence="2" id="KW-0285">Flavoprotein</keyword>
<keyword evidence="4" id="KW-0560">Oxidoreductase</keyword>
<evidence type="ECO:0000256" key="3">
    <source>
        <dbReference type="ARBA" id="ARBA00022643"/>
    </source>
</evidence>
<protein>
    <submittedName>
        <fullName evidence="7">Alpha-hydroxy-acid oxidizing protein</fullName>
    </submittedName>
</protein>
<dbReference type="PANTHER" id="PTHR10578">
    <property type="entry name" value="S -2-HYDROXY-ACID OXIDASE-RELATED"/>
    <property type="match status" value="1"/>
</dbReference>
<comment type="caution">
    <text evidence="7">The sequence shown here is derived from an EMBL/GenBank/DDBJ whole genome shotgun (WGS) entry which is preliminary data.</text>
</comment>
<gene>
    <name evidence="7" type="ORF">IBL26_10085</name>
</gene>
<name>A0ABR7RL74_9PROT</name>
<feature type="domain" description="FMN hydroxy acid dehydrogenase" evidence="6">
    <location>
        <begin position="3"/>
        <end position="360"/>
    </location>
</feature>
<evidence type="ECO:0000256" key="5">
    <source>
        <dbReference type="ARBA" id="ARBA00024042"/>
    </source>
</evidence>
<dbReference type="InterPro" id="IPR012133">
    <property type="entry name" value="Alpha-hydoxy_acid_DH_FMN"/>
</dbReference>
<dbReference type="Pfam" id="PF01070">
    <property type="entry name" value="FMN_dh"/>
    <property type="match status" value="1"/>
</dbReference>
<dbReference type="InterPro" id="IPR013785">
    <property type="entry name" value="Aldolase_TIM"/>
</dbReference>
<dbReference type="SUPFAM" id="SSF51395">
    <property type="entry name" value="FMN-linked oxidoreductases"/>
    <property type="match status" value="1"/>
</dbReference>
<evidence type="ECO:0000313" key="8">
    <source>
        <dbReference type="Proteomes" id="UP000626026"/>
    </source>
</evidence>
<keyword evidence="3" id="KW-0288">FMN</keyword>
<evidence type="ECO:0000256" key="1">
    <source>
        <dbReference type="ARBA" id="ARBA00001917"/>
    </source>
</evidence>
<dbReference type="InterPro" id="IPR000262">
    <property type="entry name" value="FMN-dep_DH"/>
</dbReference>
<organism evidence="7 8">
    <name type="scientific">Teichococcus aerophilus</name>
    <dbReference type="NCBI Taxonomy" id="1224513"/>
    <lineage>
        <taxon>Bacteria</taxon>
        <taxon>Pseudomonadati</taxon>
        <taxon>Pseudomonadota</taxon>
        <taxon>Alphaproteobacteria</taxon>
        <taxon>Acetobacterales</taxon>
        <taxon>Roseomonadaceae</taxon>
        <taxon>Roseomonas</taxon>
    </lineage>
</organism>
<evidence type="ECO:0000256" key="4">
    <source>
        <dbReference type="ARBA" id="ARBA00023002"/>
    </source>
</evidence>
<sequence>MPVIPPDIAAVADYEPHARQRLDAAIWASITGGSADEHTVAENRAAFARIRLNNRVLADMSGAHTRLELCGQALEHPILLAPTAWHRLLHPEGEAATVMGASAMRAAMVVSAMASLPLEAIAKRATSPLWFQLYVQPDRAFTHALVQRAEAAGYGAIVVTIDAPVTLRNQEQRAGFRLPLGIEAVNLRGAQPPPPPKAAAHESEVFNGLLAGAATWEDIAILRARTRLPLLLKGIMTPADALKGIEIGADALIVSNHGGRVLDTQPASIDALPRIAEAVAGRVPLLLDGGIRRGTDVLKALALGARAVLVGRPVLHGLAVGGATGVAHVLKLLRTELEIAMAQTGCATLDAIGPEVIWRP</sequence>
<dbReference type="Gene3D" id="3.20.20.70">
    <property type="entry name" value="Aldolase class I"/>
    <property type="match status" value="1"/>
</dbReference>
<comment type="similarity">
    <text evidence="5">Belongs to the FMN-dependent alpha-hydroxy acid dehydrogenase family.</text>
</comment>
<comment type="cofactor">
    <cofactor evidence="1">
        <name>FMN</name>
        <dbReference type="ChEBI" id="CHEBI:58210"/>
    </cofactor>
</comment>
<dbReference type="PROSITE" id="PS51349">
    <property type="entry name" value="FMN_HYDROXY_ACID_DH_2"/>
    <property type="match status" value="1"/>
</dbReference>
<evidence type="ECO:0000256" key="2">
    <source>
        <dbReference type="ARBA" id="ARBA00022630"/>
    </source>
</evidence>
<dbReference type="RefSeq" id="WP_187784351.1">
    <property type="nucleotide sequence ID" value="NZ_JACTVA010000014.1"/>
</dbReference>
<dbReference type="PIRSF" id="PIRSF000138">
    <property type="entry name" value="Al-hdrx_acd_dh"/>
    <property type="match status" value="1"/>
</dbReference>
<evidence type="ECO:0000259" key="6">
    <source>
        <dbReference type="PROSITE" id="PS51349"/>
    </source>
</evidence>
<dbReference type="EMBL" id="JACTVA010000014">
    <property type="protein sequence ID" value="MBC9207183.1"/>
    <property type="molecule type" value="Genomic_DNA"/>
</dbReference>
<reference evidence="7 8" key="1">
    <citation type="journal article" date="2013" name="Int. J. Syst. Evol. Microbiol.">
        <title>Roseomonas aerophila sp. nov., isolated from air.</title>
        <authorList>
            <person name="Kim S.J."/>
            <person name="Weon H.Y."/>
            <person name="Ahn J.H."/>
            <person name="Hong S.B."/>
            <person name="Seok S.J."/>
            <person name="Whang K.S."/>
            <person name="Kwon S.W."/>
        </authorList>
    </citation>
    <scope>NUCLEOTIDE SEQUENCE [LARGE SCALE GENOMIC DNA]</scope>
    <source>
        <strain evidence="7 8">NBRC 108923</strain>
    </source>
</reference>
<accession>A0ABR7RL74</accession>
<dbReference type="CDD" id="cd02809">
    <property type="entry name" value="alpha_hydroxyacid_oxid_FMN"/>
    <property type="match status" value="1"/>
</dbReference>
<evidence type="ECO:0000313" key="7">
    <source>
        <dbReference type="EMBL" id="MBC9207183.1"/>
    </source>
</evidence>
<dbReference type="Proteomes" id="UP000626026">
    <property type="component" value="Unassembled WGS sequence"/>
</dbReference>
<dbReference type="InterPro" id="IPR037396">
    <property type="entry name" value="FMN_HAD"/>
</dbReference>
<dbReference type="PANTHER" id="PTHR10578:SF107">
    <property type="entry name" value="2-HYDROXYACID OXIDASE 1"/>
    <property type="match status" value="1"/>
</dbReference>
<proteinExistence type="inferred from homology"/>